<dbReference type="SUPFAM" id="SSF55424">
    <property type="entry name" value="FAD/NAD-linked reductases, dimerisation (C-terminal) domain"/>
    <property type="match status" value="1"/>
</dbReference>
<evidence type="ECO:0000256" key="17">
    <source>
        <dbReference type="PIRSR" id="PIRSR000350-2"/>
    </source>
</evidence>
<evidence type="ECO:0000256" key="20">
    <source>
        <dbReference type="RuleBase" id="RU003691"/>
    </source>
</evidence>
<dbReference type="Gene3D" id="3.50.50.60">
    <property type="entry name" value="FAD/NAD(P)-binding domain"/>
    <property type="match status" value="2"/>
</dbReference>
<feature type="binding site" evidence="18">
    <location>
        <position position="285"/>
    </location>
    <ligand>
        <name>NAD(+)</name>
        <dbReference type="ChEBI" id="CHEBI:57540"/>
    </ligand>
</feature>
<dbReference type="PIRSF" id="PIRSF000350">
    <property type="entry name" value="Mercury_reductase_MerA"/>
    <property type="match status" value="1"/>
</dbReference>
<evidence type="ECO:0000256" key="14">
    <source>
        <dbReference type="ARBA" id="ARBA00023284"/>
    </source>
</evidence>
<evidence type="ECO:0000313" key="25">
    <source>
        <dbReference type="Proteomes" id="UP000242525"/>
    </source>
</evidence>
<organism evidence="24 25">
    <name type="scientific">Geotrichum candidum</name>
    <name type="common">Oospora lactis</name>
    <name type="synonym">Dipodascus geotrichum</name>
    <dbReference type="NCBI Taxonomy" id="1173061"/>
    <lineage>
        <taxon>Eukaryota</taxon>
        <taxon>Fungi</taxon>
        <taxon>Dikarya</taxon>
        <taxon>Ascomycota</taxon>
        <taxon>Saccharomycotina</taxon>
        <taxon>Dipodascomycetes</taxon>
        <taxon>Dipodascales</taxon>
        <taxon>Dipodascaceae</taxon>
        <taxon>Geotrichum</taxon>
    </lineage>
</organism>
<feature type="binding site" evidence="18">
    <location>
        <begin position="192"/>
        <end position="199"/>
    </location>
    <ligand>
        <name>NAD(+)</name>
        <dbReference type="ChEBI" id="CHEBI:57540"/>
    </ligand>
</feature>
<dbReference type="GO" id="GO:0050661">
    <property type="term" value="F:NADP binding"/>
    <property type="evidence" value="ECO:0007669"/>
    <property type="project" value="InterPro"/>
</dbReference>
<dbReference type="EC" id="1.8.1.7" evidence="5 21"/>
<evidence type="ECO:0000256" key="19">
    <source>
        <dbReference type="PIRSR" id="PIRSR000350-4"/>
    </source>
</evidence>
<dbReference type="EMBL" id="CCBN010000004">
    <property type="protein sequence ID" value="CDO53204.1"/>
    <property type="molecule type" value="Genomic_DNA"/>
</dbReference>
<dbReference type="InterPro" id="IPR004099">
    <property type="entry name" value="Pyr_nucl-diS_OxRdtase_dimer"/>
</dbReference>
<dbReference type="PANTHER" id="PTHR42737:SF2">
    <property type="entry name" value="GLUTATHIONE REDUCTASE"/>
    <property type="match status" value="1"/>
</dbReference>
<reference evidence="24" key="1">
    <citation type="submission" date="2014-03" db="EMBL/GenBank/DDBJ databases">
        <authorList>
            <person name="Casaregola S."/>
        </authorList>
    </citation>
    <scope>NUCLEOTIDE SEQUENCE [LARGE SCALE GENOMIC DNA]</scope>
    <source>
        <strain evidence="24">CLIB 918</strain>
    </source>
</reference>
<comment type="catalytic activity">
    <reaction evidence="15 21">
        <text>2 glutathione + NADP(+) = glutathione disulfide + NADPH + H(+)</text>
        <dbReference type="Rhea" id="RHEA:11740"/>
        <dbReference type="ChEBI" id="CHEBI:15378"/>
        <dbReference type="ChEBI" id="CHEBI:57783"/>
        <dbReference type="ChEBI" id="CHEBI:57925"/>
        <dbReference type="ChEBI" id="CHEBI:58297"/>
        <dbReference type="ChEBI" id="CHEBI:58349"/>
        <dbReference type="EC" id="1.8.1.7"/>
    </reaction>
</comment>
<evidence type="ECO:0000256" key="8">
    <source>
        <dbReference type="ARBA" id="ARBA00022630"/>
    </source>
</evidence>
<evidence type="ECO:0000256" key="12">
    <source>
        <dbReference type="ARBA" id="ARBA00023128"/>
    </source>
</evidence>
<accession>A0A0J9X711</accession>
<comment type="cofactor">
    <cofactor evidence="18">
        <name>FAD</name>
        <dbReference type="ChEBI" id="CHEBI:57692"/>
    </cofactor>
    <text evidence="18">Binds 1 FAD per subunit.</text>
</comment>
<evidence type="ECO:0000256" key="4">
    <source>
        <dbReference type="ARBA" id="ARBA00011738"/>
    </source>
</evidence>
<dbReference type="FunFam" id="3.50.50.60:FF:000671">
    <property type="entry name" value="Thioredoxin reductase 2, tandem duplicate 1"/>
    <property type="match status" value="1"/>
</dbReference>
<evidence type="ECO:0000256" key="5">
    <source>
        <dbReference type="ARBA" id="ARBA00012607"/>
    </source>
</evidence>
<keyword evidence="14 20" id="KW-0676">Redox-active center</keyword>
<dbReference type="NCBIfam" id="NF004776">
    <property type="entry name" value="PRK06116.1"/>
    <property type="match status" value="1"/>
</dbReference>
<dbReference type="Pfam" id="PF02852">
    <property type="entry name" value="Pyr_redox_dim"/>
    <property type="match status" value="1"/>
</dbReference>
<keyword evidence="18" id="KW-0547">Nucleotide-binding</keyword>
<evidence type="ECO:0000256" key="9">
    <source>
        <dbReference type="ARBA" id="ARBA00022827"/>
    </source>
</evidence>
<evidence type="ECO:0000256" key="16">
    <source>
        <dbReference type="ARBA" id="ARBA00056905"/>
    </source>
</evidence>
<dbReference type="STRING" id="1173061.A0A0J9X711"/>
<keyword evidence="18" id="KW-0520">NAD</keyword>
<dbReference type="AlphaFoldDB" id="A0A0J9X711"/>
<dbReference type="InterPro" id="IPR046952">
    <property type="entry name" value="GSHR/TRXR-like"/>
</dbReference>
<dbReference type="InterPro" id="IPR036188">
    <property type="entry name" value="FAD/NAD-bd_sf"/>
</dbReference>
<dbReference type="InterPro" id="IPR016156">
    <property type="entry name" value="FAD/NAD-linked_Rdtase_dimer_sf"/>
</dbReference>
<feature type="domain" description="Pyridine nucleotide-disulphide oxidoreductase dimerisation" evidence="22">
    <location>
        <begin position="364"/>
        <end position="476"/>
    </location>
</feature>
<evidence type="ECO:0000256" key="2">
    <source>
        <dbReference type="ARBA" id="ARBA00004496"/>
    </source>
</evidence>
<feature type="disulfide bond" description="Redox-active" evidence="19">
    <location>
        <begin position="48"/>
        <end position="53"/>
    </location>
</feature>
<name>A0A0J9X711_GEOCN</name>
<comment type="similarity">
    <text evidence="3 20">Belongs to the class-I pyridine nucleotide-disulfide oxidoreductase family.</text>
</comment>
<feature type="domain" description="FAD/NAD(P)-binding" evidence="23">
    <location>
        <begin position="11"/>
        <end position="341"/>
    </location>
</feature>
<feature type="binding site" evidence="18">
    <location>
        <position position="326"/>
    </location>
    <ligand>
        <name>FAD</name>
        <dbReference type="ChEBI" id="CHEBI:57692"/>
    </ligand>
</feature>
<dbReference type="SUPFAM" id="SSF51905">
    <property type="entry name" value="FAD/NAD(P)-binding domain"/>
    <property type="match status" value="1"/>
</dbReference>
<dbReference type="PRINTS" id="PR00368">
    <property type="entry name" value="FADPNR"/>
</dbReference>
<evidence type="ECO:0000256" key="7">
    <source>
        <dbReference type="ARBA" id="ARBA00022490"/>
    </source>
</evidence>
<protein>
    <recommendedName>
        <fullName evidence="6 21">Glutathione reductase</fullName>
        <ecNumber evidence="5 21">1.8.1.7</ecNumber>
    </recommendedName>
</protein>
<evidence type="ECO:0000259" key="22">
    <source>
        <dbReference type="Pfam" id="PF02852"/>
    </source>
</evidence>
<dbReference type="NCBIfam" id="TIGR01421">
    <property type="entry name" value="gluta_reduc_1"/>
    <property type="match status" value="1"/>
</dbReference>
<dbReference type="Gene3D" id="3.30.390.30">
    <property type="match status" value="1"/>
</dbReference>
<keyword evidence="13" id="KW-1015">Disulfide bond</keyword>
<keyword evidence="12" id="KW-0496">Mitochondrion</keyword>
<comment type="function">
    <text evidence="16 21">Catalyzes the reduction of glutathione disulfide (GSSG) to reduced glutathione (GSH). Constitutes the major mechanism to maintain a high GSH:GSSG ratio in the cytosol.</text>
</comment>
<sequence length="477" mass="51591">MAPTSSEDTHYQYLVIGGGSGGVASARRASKYGAKTLLIEGKALGGTCVNVGCVPKKVMWSASDTAKRIREARAYGFDVDRELANTFDWVGFKAKRDAYILRLNGIYERNLAKEGVTYVAGWAKFVDKKTVEVALNNPVDGQKTKRFTADHILVATGGAPKIPDGIPGAEHGITSDGFFSLETQPKKVAIVGAGYIGVELAGVFHGLGTETHLFIRGETVLRSFDEVIQNTITDTYIKHGVNIHKLSKTFANVEKLENGQLKISYEDISGPNQTIVVDTLIWTIGRKPLGEFLNLEVPGIKTDEKGQVIVDEYQNTSVPNIYSVGDIIGSVELTPVAIAAGRKLSNRLFGPEQFKNDKLDYTNVPSVIFSHPEAGSIGLSEAAAKKQFGEENIKVYQSKFISMYYAPLDPEDKDPTVYKIVVTGPEEKVVGLHLVGDASAEILQGFGAAIKMGATKADFDNVVAIHPTSAEEIVTMT</sequence>
<evidence type="ECO:0000256" key="3">
    <source>
        <dbReference type="ARBA" id="ARBA00007532"/>
    </source>
</evidence>
<evidence type="ECO:0000256" key="18">
    <source>
        <dbReference type="PIRSR" id="PIRSR000350-3"/>
    </source>
</evidence>
<dbReference type="GO" id="GO:0050660">
    <property type="term" value="F:flavin adenine dinucleotide binding"/>
    <property type="evidence" value="ECO:0007669"/>
    <property type="project" value="InterPro"/>
</dbReference>
<evidence type="ECO:0000256" key="11">
    <source>
        <dbReference type="ARBA" id="ARBA00023002"/>
    </source>
</evidence>
<keyword evidence="11 20" id="KW-0560">Oxidoreductase</keyword>
<evidence type="ECO:0000256" key="6">
    <source>
        <dbReference type="ARBA" id="ARBA00017111"/>
    </source>
</evidence>
<dbReference type="PANTHER" id="PTHR42737">
    <property type="entry name" value="GLUTATHIONE REDUCTASE"/>
    <property type="match status" value="1"/>
</dbReference>
<dbReference type="GO" id="GO:0005739">
    <property type="term" value="C:mitochondrion"/>
    <property type="evidence" value="ECO:0007669"/>
    <property type="project" value="UniProtKB-SubCell"/>
</dbReference>
<proteinExistence type="inferred from homology"/>
<feature type="active site" description="Proton acceptor" evidence="17">
    <location>
        <position position="466"/>
    </location>
</feature>
<dbReference type="Proteomes" id="UP000242525">
    <property type="component" value="Unassembled WGS sequence"/>
</dbReference>
<keyword evidence="9 18" id="KW-0274">FAD</keyword>
<evidence type="ECO:0000256" key="10">
    <source>
        <dbReference type="ARBA" id="ARBA00022857"/>
    </source>
</evidence>
<keyword evidence="7 21" id="KW-0963">Cytoplasm</keyword>
<comment type="caution">
    <text evidence="24">The sequence shown here is derived from an EMBL/GenBank/DDBJ whole genome shotgun (WGS) entry which is preliminary data.</text>
</comment>
<dbReference type="OrthoDB" id="5956163at2759"/>
<dbReference type="InterPro" id="IPR012999">
    <property type="entry name" value="Pyr_OxRdtase_I_AS"/>
</dbReference>
<dbReference type="InterPro" id="IPR001100">
    <property type="entry name" value="Pyr_nuc-diS_OxRdtase"/>
</dbReference>
<evidence type="ECO:0000259" key="23">
    <source>
        <dbReference type="Pfam" id="PF07992"/>
    </source>
</evidence>
<dbReference type="Pfam" id="PF07992">
    <property type="entry name" value="Pyr_redox_2"/>
    <property type="match status" value="1"/>
</dbReference>
<keyword evidence="8 20" id="KW-0285">Flavoprotein</keyword>
<dbReference type="GO" id="GO:0005829">
    <property type="term" value="C:cytosol"/>
    <property type="evidence" value="ECO:0007669"/>
    <property type="project" value="TreeGrafter"/>
</dbReference>
<dbReference type="FunFam" id="3.30.390.30:FF:000003">
    <property type="entry name" value="Glutathione reductase"/>
    <property type="match status" value="1"/>
</dbReference>
<dbReference type="InterPro" id="IPR023753">
    <property type="entry name" value="FAD/NAD-binding_dom"/>
</dbReference>
<keyword evidence="25" id="KW-1185">Reference proteome</keyword>
<evidence type="ECO:0000313" key="24">
    <source>
        <dbReference type="EMBL" id="CDO53204.1"/>
    </source>
</evidence>
<keyword evidence="10 21" id="KW-0521">NADP</keyword>
<evidence type="ECO:0000256" key="21">
    <source>
        <dbReference type="RuleBase" id="RU365016"/>
    </source>
</evidence>
<dbReference type="PRINTS" id="PR00411">
    <property type="entry name" value="PNDRDTASEI"/>
</dbReference>
<evidence type="ECO:0000256" key="13">
    <source>
        <dbReference type="ARBA" id="ARBA00023157"/>
    </source>
</evidence>
<dbReference type="GO" id="GO:0006749">
    <property type="term" value="P:glutathione metabolic process"/>
    <property type="evidence" value="ECO:0007669"/>
    <property type="project" value="InterPro"/>
</dbReference>
<gene>
    <name evidence="24" type="ORF">BN980_GECA04s06060g</name>
</gene>
<dbReference type="PROSITE" id="PS00076">
    <property type="entry name" value="PYRIDINE_REDOX_1"/>
    <property type="match status" value="1"/>
</dbReference>
<feature type="binding site" evidence="18">
    <location>
        <position position="57"/>
    </location>
    <ligand>
        <name>FAD</name>
        <dbReference type="ChEBI" id="CHEBI:57692"/>
    </ligand>
</feature>
<evidence type="ECO:0000256" key="1">
    <source>
        <dbReference type="ARBA" id="ARBA00004173"/>
    </source>
</evidence>
<dbReference type="InterPro" id="IPR006322">
    <property type="entry name" value="Glutathione_Rdtase_euk/bac"/>
</dbReference>
<comment type="subcellular location">
    <subcellularLocation>
        <location evidence="2 21">Cytoplasm</location>
    </subcellularLocation>
    <subcellularLocation>
        <location evidence="1">Mitochondrion</location>
    </subcellularLocation>
</comment>
<dbReference type="FunFam" id="3.50.50.60:FF:000235">
    <property type="entry name" value="Glutathione reductase"/>
    <property type="match status" value="1"/>
</dbReference>
<dbReference type="GO" id="GO:0045454">
    <property type="term" value="P:cell redox homeostasis"/>
    <property type="evidence" value="ECO:0007669"/>
    <property type="project" value="InterPro"/>
</dbReference>
<dbReference type="GO" id="GO:0034599">
    <property type="term" value="P:cellular response to oxidative stress"/>
    <property type="evidence" value="ECO:0007669"/>
    <property type="project" value="TreeGrafter"/>
</dbReference>
<dbReference type="GO" id="GO:0004362">
    <property type="term" value="F:glutathione-disulfide reductase (NADPH) activity"/>
    <property type="evidence" value="ECO:0007669"/>
    <property type="project" value="UniProtKB-EC"/>
</dbReference>
<comment type="subunit">
    <text evidence="4">Homodimer.</text>
</comment>
<evidence type="ECO:0000256" key="15">
    <source>
        <dbReference type="ARBA" id="ARBA00049142"/>
    </source>
</evidence>